<dbReference type="EMBL" id="JAIVGD010000018">
    <property type="protein sequence ID" value="KAH0754638.1"/>
    <property type="molecule type" value="Genomic_DNA"/>
</dbReference>
<feature type="compositionally biased region" description="Polar residues" evidence="1">
    <location>
        <begin position="202"/>
        <end position="212"/>
    </location>
</feature>
<dbReference type="Proteomes" id="UP000826656">
    <property type="component" value="Unassembled WGS sequence"/>
</dbReference>
<sequence>MHGDHFESIQIVSSVECFVILVNQSACVRAIDDTDLDAVAKSLHKFVIYGKRNKDSVAELLVTLLFKVLGIHYCRLRSNGPKDYVQVPKKHLGYLKQWTPKFSASVEDFTDWSQNAATVVGKAEVKCIYKCIQRTSEYISSFIDGLVEIPTLKYRLFGPSSPFQEGSETRNIIEDGNTTTLRCRDIKKQDQSDESRKGIYSALSSEPITTKENGLPKVGKDRLQ</sequence>
<name>A0ABQ7US43_SOLTU</name>
<proteinExistence type="predicted"/>
<organism evidence="2 3">
    <name type="scientific">Solanum tuberosum</name>
    <name type="common">Potato</name>
    <dbReference type="NCBI Taxonomy" id="4113"/>
    <lineage>
        <taxon>Eukaryota</taxon>
        <taxon>Viridiplantae</taxon>
        <taxon>Streptophyta</taxon>
        <taxon>Embryophyta</taxon>
        <taxon>Tracheophyta</taxon>
        <taxon>Spermatophyta</taxon>
        <taxon>Magnoliopsida</taxon>
        <taxon>eudicotyledons</taxon>
        <taxon>Gunneridae</taxon>
        <taxon>Pentapetalae</taxon>
        <taxon>asterids</taxon>
        <taxon>lamiids</taxon>
        <taxon>Solanales</taxon>
        <taxon>Solanaceae</taxon>
        <taxon>Solanoideae</taxon>
        <taxon>Solaneae</taxon>
        <taxon>Solanum</taxon>
    </lineage>
</organism>
<protein>
    <submittedName>
        <fullName evidence="2">Uncharacterized protein</fullName>
    </submittedName>
</protein>
<accession>A0ABQ7US43</accession>
<reference evidence="2 3" key="1">
    <citation type="journal article" date="2021" name="bioRxiv">
        <title>Chromosome-scale and haplotype-resolved genome assembly of a tetraploid potato cultivar.</title>
        <authorList>
            <person name="Sun H."/>
            <person name="Jiao W.-B."/>
            <person name="Krause K."/>
            <person name="Campoy J.A."/>
            <person name="Goel M."/>
            <person name="Folz-Donahue K."/>
            <person name="Kukat C."/>
            <person name="Huettel B."/>
            <person name="Schneeberger K."/>
        </authorList>
    </citation>
    <scope>NUCLEOTIDE SEQUENCE [LARGE SCALE GENOMIC DNA]</scope>
    <source>
        <strain evidence="2">SolTubOtavaFocal</strain>
        <tissue evidence="2">Leaves</tissue>
    </source>
</reference>
<dbReference type="PANTHER" id="PTHR12271">
    <property type="entry name" value="POLY A POLYMERASE CID PAP -RELATED"/>
    <property type="match status" value="1"/>
</dbReference>
<gene>
    <name evidence="2" type="ORF">KY290_024908</name>
</gene>
<keyword evidence="3" id="KW-1185">Reference proteome</keyword>
<evidence type="ECO:0000313" key="2">
    <source>
        <dbReference type="EMBL" id="KAH0754638.1"/>
    </source>
</evidence>
<comment type="caution">
    <text evidence="2">The sequence shown here is derived from an EMBL/GenBank/DDBJ whole genome shotgun (WGS) entry which is preliminary data.</text>
</comment>
<feature type="region of interest" description="Disordered" evidence="1">
    <location>
        <begin position="186"/>
        <end position="224"/>
    </location>
</feature>
<dbReference type="PANTHER" id="PTHR12271:SF134">
    <property type="entry name" value="NUCLEOTIDYLTRANSFERASE FAMILY PROTEIN"/>
    <property type="match status" value="1"/>
</dbReference>
<evidence type="ECO:0000313" key="3">
    <source>
        <dbReference type="Proteomes" id="UP000826656"/>
    </source>
</evidence>
<evidence type="ECO:0000256" key="1">
    <source>
        <dbReference type="SAM" id="MobiDB-lite"/>
    </source>
</evidence>
<feature type="compositionally biased region" description="Basic and acidic residues" evidence="1">
    <location>
        <begin position="186"/>
        <end position="197"/>
    </location>
</feature>